<keyword evidence="3" id="KW-1185">Reference proteome</keyword>
<accession>A0ABW4YY71</accession>
<dbReference type="Gene3D" id="3.10.180.10">
    <property type="entry name" value="2,3-Dihydroxybiphenyl 1,2-Dioxygenase, domain 1"/>
    <property type="match status" value="1"/>
</dbReference>
<evidence type="ECO:0000313" key="2">
    <source>
        <dbReference type="EMBL" id="MFD2141233.1"/>
    </source>
</evidence>
<dbReference type="PANTHER" id="PTHR35006">
    <property type="entry name" value="GLYOXALASE FAMILY PROTEIN (AFU_ORTHOLOGUE AFUA_5G14830)"/>
    <property type="match status" value="1"/>
</dbReference>
<dbReference type="PANTHER" id="PTHR35006:SF1">
    <property type="entry name" value="BLL2941 PROTEIN"/>
    <property type="match status" value="1"/>
</dbReference>
<dbReference type="SUPFAM" id="SSF54593">
    <property type="entry name" value="Glyoxalase/Bleomycin resistance protein/Dihydroxybiphenyl dioxygenase"/>
    <property type="match status" value="1"/>
</dbReference>
<reference evidence="3" key="1">
    <citation type="journal article" date="2019" name="Int. J. Syst. Evol. Microbiol.">
        <title>The Global Catalogue of Microorganisms (GCM) 10K type strain sequencing project: providing services to taxonomists for standard genome sequencing and annotation.</title>
        <authorList>
            <consortium name="The Broad Institute Genomics Platform"/>
            <consortium name="The Broad Institute Genome Sequencing Center for Infectious Disease"/>
            <person name="Wu L."/>
            <person name="Ma J."/>
        </authorList>
    </citation>
    <scope>NUCLEOTIDE SEQUENCE [LARGE SCALE GENOMIC DNA]</scope>
    <source>
        <strain evidence="3">CCM 7435</strain>
    </source>
</reference>
<name>A0ABW4YY71_9HYPH</name>
<dbReference type="RefSeq" id="WP_213350251.1">
    <property type="nucleotide sequence ID" value="NZ_JAHBGB010000002.1"/>
</dbReference>
<sequence>MLSYVMVGSNDITQSEHFYSAFLPVLGYELKRWKGKLIYSLPGIPDRHNGPGAFYVVPPYDGEPATVGNGTMIAFRAQTHDDVRTLHAAGLKAGGTNEGAPGFRDDYGPRFYAAYLRDPLGNKIAIFCTNPREPARGEEARA</sequence>
<dbReference type="InterPro" id="IPR029068">
    <property type="entry name" value="Glyas_Bleomycin-R_OHBP_Dase"/>
</dbReference>
<comment type="caution">
    <text evidence="2">The sequence shown here is derived from an EMBL/GenBank/DDBJ whole genome shotgun (WGS) entry which is preliminary data.</text>
</comment>
<feature type="domain" description="VOC" evidence="1">
    <location>
        <begin position="1"/>
        <end position="129"/>
    </location>
</feature>
<organism evidence="2 3">
    <name type="scientific">Ancylobacter oerskovii</name>
    <dbReference type="NCBI Taxonomy" id="459519"/>
    <lineage>
        <taxon>Bacteria</taxon>
        <taxon>Pseudomonadati</taxon>
        <taxon>Pseudomonadota</taxon>
        <taxon>Alphaproteobacteria</taxon>
        <taxon>Hyphomicrobiales</taxon>
        <taxon>Xanthobacteraceae</taxon>
        <taxon>Ancylobacter</taxon>
    </lineage>
</organism>
<evidence type="ECO:0000259" key="1">
    <source>
        <dbReference type="PROSITE" id="PS51819"/>
    </source>
</evidence>
<dbReference type="InterPro" id="IPR037523">
    <property type="entry name" value="VOC_core"/>
</dbReference>
<evidence type="ECO:0000313" key="3">
    <source>
        <dbReference type="Proteomes" id="UP001597299"/>
    </source>
</evidence>
<dbReference type="CDD" id="cd07262">
    <property type="entry name" value="VOC_like"/>
    <property type="match status" value="1"/>
</dbReference>
<dbReference type="PROSITE" id="PS51819">
    <property type="entry name" value="VOC"/>
    <property type="match status" value="1"/>
</dbReference>
<proteinExistence type="predicted"/>
<dbReference type="Proteomes" id="UP001597299">
    <property type="component" value="Unassembled WGS sequence"/>
</dbReference>
<dbReference type="EMBL" id="JBHUHD010000001">
    <property type="protein sequence ID" value="MFD2141233.1"/>
    <property type="molecule type" value="Genomic_DNA"/>
</dbReference>
<protein>
    <submittedName>
        <fullName evidence="2">VOC family protein</fullName>
    </submittedName>
</protein>
<gene>
    <name evidence="2" type="ORF">ACFSNC_12520</name>
</gene>